<evidence type="ECO:0000256" key="1">
    <source>
        <dbReference type="ARBA" id="ARBA00022679"/>
    </source>
</evidence>
<dbReference type="GO" id="GO:0016020">
    <property type="term" value="C:membrane"/>
    <property type="evidence" value="ECO:0007669"/>
    <property type="project" value="GOC"/>
</dbReference>
<dbReference type="SUPFAM" id="SSF53448">
    <property type="entry name" value="Nucleotide-diphospho-sugar transferases"/>
    <property type="match status" value="1"/>
</dbReference>
<reference evidence="2" key="1">
    <citation type="journal article" date="2020" name="Nature">
        <title>Giant virus diversity and host interactions through global metagenomics.</title>
        <authorList>
            <person name="Schulz F."/>
            <person name="Roux S."/>
            <person name="Paez-Espino D."/>
            <person name="Jungbluth S."/>
            <person name="Walsh D.A."/>
            <person name="Denef V.J."/>
            <person name="McMahon K.D."/>
            <person name="Konstantinidis K.T."/>
            <person name="Eloe-Fadrosh E.A."/>
            <person name="Kyrpides N.C."/>
            <person name="Woyke T."/>
        </authorList>
    </citation>
    <scope>NUCLEOTIDE SEQUENCE</scope>
    <source>
        <strain evidence="2">GVMAG-M-3300023179-90</strain>
    </source>
</reference>
<name>A0A6C0HBN9_9ZZZZ</name>
<accession>A0A6C0HBN9</accession>
<protein>
    <recommendedName>
        <fullName evidence="3">Glycosyltransferase</fullName>
    </recommendedName>
</protein>
<dbReference type="InterPro" id="IPR051706">
    <property type="entry name" value="Glycosyltransferase_domain"/>
</dbReference>
<evidence type="ECO:0000313" key="2">
    <source>
        <dbReference type="EMBL" id="QHT78008.1"/>
    </source>
</evidence>
<proteinExistence type="predicted"/>
<dbReference type="InterPro" id="IPR029044">
    <property type="entry name" value="Nucleotide-diphossugar_trans"/>
</dbReference>
<organism evidence="2">
    <name type="scientific">viral metagenome</name>
    <dbReference type="NCBI Taxonomy" id="1070528"/>
    <lineage>
        <taxon>unclassified sequences</taxon>
        <taxon>metagenomes</taxon>
        <taxon>organismal metagenomes</taxon>
    </lineage>
</organism>
<dbReference type="GO" id="GO:0051999">
    <property type="term" value="P:mannosyl-inositol phosphorylceramide biosynthetic process"/>
    <property type="evidence" value="ECO:0007669"/>
    <property type="project" value="TreeGrafter"/>
</dbReference>
<evidence type="ECO:0008006" key="3">
    <source>
        <dbReference type="Google" id="ProtNLM"/>
    </source>
</evidence>
<dbReference type="AlphaFoldDB" id="A0A6C0HBN9"/>
<dbReference type="PANTHER" id="PTHR32385">
    <property type="entry name" value="MANNOSYL PHOSPHORYLINOSITOL CERAMIDE SYNTHASE"/>
    <property type="match status" value="1"/>
</dbReference>
<dbReference type="Pfam" id="PF04488">
    <property type="entry name" value="Gly_transf_sug"/>
    <property type="match status" value="1"/>
</dbReference>
<sequence length="356" mass="42338">MNFIEIPNKIESKVKAKIHSKIPKNIIQVYKYNRIHPHIYNSIMKMLDKNPDYNYYFITYDICEELIKQHFDENTLIAYNKIKVGAAKADFIRYITLYIYGGIYLDLDASIEIELSKFILSNIDYIFFYRFVEDVKIVQWLIMTKPKNFIMKQIIDEMVRRINMNNETNIFLATGPTLFTDVIYNLIFNTNVYDYLKHSTLLERKTFCLDVLSRVHFDGIFYDMCEYTEQFKFRMPGYTTSMLYVDEERFNRNSNIFIANPKMFHDSTTQLISSNEPDNCFVQNQNEIMISLYKNSKRLIYDNITLAKIVNTTNNDFSNIDGNHNQDTNIEISKILSEMMNNSITINEIIYNFIKH</sequence>
<dbReference type="PANTHER" id="PTHR32385:SF15">
    <property type="entry name" value="INOSITOL PHOSPHOCERAMIDE MANNOSYLTRANSFERASE 1"/>
    <property type="match status" value="1"/>
</dbReference>
<dbReference type="EMBL" id="MN739925">
    <property type="protein sequence ID" value="QHT78008.1"/>
    <property type="molecule type" value="Genomic_DNA"/>
</dbReference>
<dbReference type="Gene3D" id="3.90.550.20">
    <property type="match status" value="1"/>
</dbReference>
<keyword evidence="1" id="KW-0808">Transferase</keyword>
<dbReference type="InterPro" id="IPR007577">
    <property type="entry name" value="GlycoTrfase_DXD_sugar-bd_CS"/>
</dbReference>
<dbReference type="GO" id="GO:0000030">
    <property type="term" value="F:mannosyltransferase activity"/>
    <property type="evidence" value="ECO:0007669"/>
    <property type="project" value="TreeGrafter"/>
</dbReference>